<reference evidence="2" key="1">
    <citation type="submission" date="2017-02" db="UniProtKB">
        <authorList>
            <consortium name="WormBaseParasite"/>
        </authorList>
    </citation>
    <scope>IDENTIFICATION</scope>
</reference>
<keyword evidence="1" id="KW-1185">Reference proteome</keyword>
<sequence length="453" mass="51348">MFSAQKQVPPRKGCDFMATSVAKKHEVKTVRATIKELRDRIAFAEAADVGLILIPFSAKDVTGREWHGAGAVCGMPCTLTVPLNHQSHMRVEQQAELVEDQLGVVVSHPGPLKHGHAFVYSPQTGLARLPHSSLDSSIRLGSWIKYDACKYISLKMEKCVWEAARIIKVEQPQTVNHDCNESGKLIVETKAIACRIDKPNHAAWLWNDYIGRIYVSGRIFLSQLKAFMVVHLRAQYTGRYEDVPWSAVEMEVIGDNESDIRQCAQRLITDDNWRVIGMEEKPNGKFYGFLEHHQHGSAFFAWTDFSSGCNAPHVGEICRATVFKQFRSKSQCWRAVLVSTILNGKPICKHPLYSYSGQISFPLPVAKSFEKVLNDSALDVIWGIGALMSSYDNNERSHAYHDKETQTEPMLEQIIVNDIFNDKSMLQKFIDVSPRQNQFPSHVESYLRQNRRK</sequence>
<organism evidence="1 2">
    <name type="scientific">Ascaris lumbricoides</name>
    <name type="common">Giant roundworm</name>
    <dbReference type="NCBI Taxonomy" id="6252"/>
    <lineage>
        <taxon>Eukaryota</taxon>
        <taxon>Metazoa</taxon>
        <taxon>Ecdysozoa</taxon>
        <taxon>Nematoda</taxon>
        <taxon>Chromadorea</taxon>
        <taxon>Rhabditida</taxon>
        <taxon>Spirurina</taxon>
        <taxon>Ascaridomorpha</taxon>
        <taxon>Ascaridoidea</taxon>
        <taxon>Ascarididae</taxon>
        <taxon>Ascaris</taxon>
    </lineage>
</organism>
<accession>A0A0M3IC50</accession>
<dbReference type="Proteomes" id="UP000036681">
    <property type="component" value="Unplaced"/>
</dbReference>
<evidence type="ECO:0000313" key="2">
    <source>
        <dbReference type="WBParaSite" id="ALUE_0001541901-mRNA-1"/>
    </source>
</evidence>
<name>A0A0M3IC50_ASCLU</name>
<evidence type="ECO:0000313" key="1">
    <source>
        <dbReference type="Proteomes" id="UP000036681"/>
    </source>
</evidence>
<dbReference type="WBParaSite" id="ALUE_0001541901-mRNA-1">
    <property type="protein sequence ID" value="ALUE_0001541901-mRNA-1"/>
    <property type="gene ID" value="ALUE_0001541901"/>
</dbReference>
<proteinExistence type="predicted"/>
<protein>
    <submittedName>
        <fullName evidence="2">CRN-like protein</fullName>
    </submittedName>
</protein>
<dbReference type="AlphaFoldDB" id="A0A0M3IC50"/>